<organism evidence="3 4">
    <name type="scientific">Natronococcus pandeyae</name>
    <dbReference type="NCBI Taxonomy" id="2055836"/>
    <lineage>
        <taxon>Archaea</taxon>
        <taxon>Methanobacteriati</taxon>
        <taxon>Methanobacteriota</taxon>
        <taxon>Stenosarchaea group</taxon>
        <taxon>Halobacteria</taxon>
        <taxon>Halobacteriales</taxon>
        <taxon>Natrialbaceae</taxon>
        <taxon>Natronococcus</taxon>
    </lineage>
</organism>
<evidence type="ECO:0000256" key="1">
    <source>
        <dbReference type="SAM" id="MobiDB-lite"/>
    </source>
</evidence>
<name>A0A8J8Q1W6_9EURY</name>
<dbReference type="EMBL" id="PHNJ01000004">
    <property type="protein sequence ID" value="TYL38891.1"/>
    <property type="molecule type" value="Genomic_DNA"/>
</dbReference>
<keyword evidence="4" id="KW-1185">Reference proteome</keyword>
<feature type="domain" description="Microcin J25-processing protein McjB C-terminal" evidence="2">
    <location>
        <begin position="50"/>
        <end position="130"/>
    </location>
</feature>
<reference evidence="3" key="1">
    <citation type="submission" date="2017-11" db="EMBL/GenBank/DDBJ databases">
        <authorList>
            <person name="Kajale S.C."/>
            <person name="Sharma A."/>
        </authorList>
    </citation>
    <scope>NUCLEOTIDE SEQUENCE</scope>
    <source>
        <strain evidence="3">LS1_42</strain>
    </source>
</reference>
<feature type="compositionally biased region" description="Basic and acidic residues" evidence="1">
    <location>
        <begin position="139"/>
        <end position="148"/>
    </location>
</feature>
<dbReference type="AlphaFoldDB" id="A0A8J8Q1W6"/>
<dbReference type="RefSeq" id="WP_148857892.1">
    <property type="nucleotide sequence ID" value="NZ_PHNJ01000004.1"/>
</dbReference>
<proteinExistence type="predicted"/>
<dbReference type="Pfam" id="PF13471">
    <property type="entry name" value="Transglut_core3"/>
    <property type="match status" value="1"/>
</dbReference>
<dbReference type="InterPro" id="IPR053521">
    <property type="entry name" value="McjB-like"/>
</dbReference>
<evidence type="ECO:0000313" key="4">
    <source>
        <dbReference type="Proteomes" id="UP000766904"/>
    </source>
</evidence>
<dbReference type="InterPro" id="IPR032708">
    <property type="entry name" value="McjB_C"/>
</dbReference>
<protein>
    <recommendedName>
        <fullName evidence="2">Microcin J25-processing protein McjB C-terminal domain-containing protein</fullName>
    </recommendedName>
</protein>
<gene>
    <name evidence="3" type="ORF">CV102_10310</name>
</gene>
<sequence>MGDGRRVDRRLTVVGAVLSFVASAGMRVSNLSTVTRVTTTIARIGTFGSTKRAPTDVAATVVAVERRIPGSSCLTTAIVARSLLVAFGYDVDVRIGVQRNDHGIFAHAWVTVDGRPIVGDDVDLEEYEPLGSGGLGDYSAHRDHESGA</sequence>
<dbReference type="Proteomes" id="UP000766904">
    <property type="component" value="Unassembled WGS sequence"/>
</dbReference>
<evidence type="ECO:0000313" key="3">
    <source>
        <dbReference type="EMBL" id="TYL38891.1"/>
    </source>
</evidence>
<evidence type="ECO:0000259" key="2">
    <source>
        <dbReference type="Pfam" id="PF13471"/>
    </source>
</evidence>
<dbReference type="NCBIfam" id="NF033537">
    <property type="entry name" value="lasso_biosyn_B2"/>
    <property type="match status" value="1"/>
</dbReference>
<accession>A0A8J8Q1W6</accession>
<comment type="caution">
    <text evidence="3">The sequence shown here is derived from an EMBL/GenBank/DDBJ whole genome shotgun (WGS) entry which is preliminary data.</text>
</comment>
<feature type="region of interest" description="Disordered" evidence="1">
    <location>
        <begin position="128"/>
        <end position="148"/>
    </location>
</feature>